<dbReference type="EMBL" id="JAUJYN010000016">
    <property type="protein sequence ID" value="KAK1258472.1"/>
    <property type="molecule type" value="Genomic_DNA"/>
</dbReference>
<reference evidence="2" key="1">
    <citation type="journal article" date="2023" name="Nat. Commun.">
        <title>Diploid and tetraploid genomes of Acorus and the evolution of monocots.</title>
        <authorList>
            <person name="Ma L."/>
            <person name="Liu K.W."/>
            <person name="Li Z."/>
            <person name="Hsiao Y.Y."/>
            <person name="Qi Y."/>
            <person name="Fu T."/>
            <person name="Tang G.D."/>
            <person name="Zhang D."/>
            <person name="Sun W.H."/>
            <person name="Liu D.K."/>
            <person name="Li Y."/>
            <person name="Chen G.Z."/>
            <person name="Liu X.D."/>
            <person name="Liao X.Y."/>
            <person name="Jiang Y.T."/>
            <person name="Yu X."/>
            <person name="Hao Y."/>
            <person name="Huang J."/>
            <person name="Zhao X.W."/>
            <person name="Ke S."/>
            <person name="Chen Y.Y."/>
            <person name="Wu W.L."/>
            <person name="Hsu J.L."/>
            <person name="Lin Y.F."/>
            <person name="Huang M.D."/>
            <person name="Li C.Y."/>
            <person name="Huang L."/>
            <person name="Wang Z.W."/>
            <person name="Zhao X."/>
            <person name="Zhong W.Y."/>
            <person name="Peng D.H."/>
            <person name="Ahmad S."/>
            <person name="Lan S."/>
            <person name="Zhang J.S."/>
            <person name="Tsai W.C."/>
            <person name="Van de Peer Y."/>
            <person name="Liu Z.J."/>
        </authorList>
    </citation>
    <scope>NUCLEOTIDE SEQUENCE</scope>
    <source>
        <strain evidence="2">SCP</strain>
    </source>
</reference>
<feature type="region of interest" description="Disordered" evidence="1">
    <location>
        <begin position="43"/>
        <end position="152"/>
    </location>
</feature>
<comment type="caution">
    <text evidence="2">The sequence shown here is derived from an EMBL/GenBank/DDBJ whole genome shotgun (WGS) entry which is preliminary data.</text>
</comment>
<dbReference type="Proteomes" id="UP001179952">
    <property type="component" value="Unassembled WGS sequence"/>
</dbReference>
<dbReference type="AlphaFoldDB" id="A0AAV9A2U6"/>
<keyword evidence="3" id="KW-1185">Reference proteome</keyword>
<sequence length="152" mass="15502">MKTGAPEKSDDSTSGLVEPEQGLAQASAATLHVLGMSSIADMSSTSQVDAGPHAEFLPPSGTPDGRSLELPPDGGLTAQAPSLAKQVSTGPEDGQLSSVALARHGPDVSRGHIAAEIPLPAGDPKKDKRPPGPAEGTKQITEASLQHYIRRG</sequence>
<protein>
    <submittedName>
        <fullName evidence="2">Uncharacterized protein</fullName>
    </submittedName>
</protein>
<feature type="region of interest" description="Disordered" evidence="1">
    <location>
        <begin position="1"/>
        <end position="23"/>
    </location>
</feature>
<evidence type="ECO:0000256" key="1">
    <source>
        <dbReference type="SAM" id="MobiDB-lite"/>
    </source>
</evidence>
<name>A0AAV9A2U6_ACOGR</name>
<proteinExistence type="predicted"/>
<feature type="compositionally biased region" description="Basic and acidic residues" evidence="1">
    <location>
        <begin position="1"/>
        <end position="11"/>
    </location>
</feature>
<evidence type="ECO:0000313" key="3">
    <source>
        <dbReference type="Proteomes" id="UP001179952"/>
    </source>
</evidence>
<gene>
    <name evidence="2" type="ORF">QJS04_geneDACA017260</name>
</gene>
<accession>A0AAV9A2U6</accession>
<reference evidence="2" key="2">
    <citation type="submission" date="2023-06" db="EMBL/GenBank/DDBJ databases">
        <authorList>
            <person name="Ma L."/>
            <person name="Liu K.-W."/>
            <person name="Li Z."/>
            <person name="Hsiao Y.-Y."/>
            <person name="Qi Y."/>
            <person name="Fu T."/>
            <person name="Tang G."/>
            <person name="Zhang D."/>
            <person name="Sun W.-H."/>
            <person name="Liu D.-K."/>
            <person name="Li Y."/>
            <person name="Chen G.-Z."/>
            <person name="Liu X.-D."/>
            <person name="Liao X.-Y."/>
            <person name="Jiang Y.-T."/>
            <person name="Yu X."/>
            <person name="Hao Y."/>
            <person name="Huang J."/>
            <person name="Zhao X.-W."/>
            <person name="Ke S."/>
            <person name="Chen Y.-Y."/>
            <person name="Wu W.-L."/>
            <person name="Hsu J.-L."/>
            <person name="Lin Y.-F."/>
            <person name="Huang M.-D."/>
            <person name="Li C.-Y."/>
            <person name="Huang L."/>
            <person name="Wang Z.-W."/>
            <person name="Zhao X."/>
            <person name="Zhong W.-Y."/>
            <person name="Peng D.-H."/>
            <person name="Ahmad S."/>
            <person name="Lan S."/>
            <person name="Zhang J.-S."/>
            <person name="Tsai W.-C."/>
            <person name="Van De Peer Y."/>
            <person name="Liu Z.-J."/>
        </authorList>
    </citation>
    <scope>NUCLEOTIDE SEQUENCE</scope>
    <source>
        <strain evidence="2">SCP</strain>
        <tissue evidence="2">Leaves</tissue>
    </source>
</reference>
<organism evidence="2 3">
    <name type="scientific">Acorus gramineus</name>
    <name type="common">Dwarf sweet flag</name>
    <dbReference type="NCBI Taxonomy" id="55184"/>
    <lineage>
        <taxon>Eukaryota</taxon>
        <taxon>Viridiplantae</taxon>
        <taxon>Streptophyta</taxon>
        <taxon>Embryophyta</taxon>
        <taxon>Tracheophyta</taxon>
        <taxon>Spermatophyta</taxon>
        <taxon>Magnoliopsida</taxon>
        <taxon>Liliopsida</taxon>
        <taxon>Acoraceae</taxon>
        <taxon>Acorus</taxon>
    </lineage>
</organism>
<evidence type="ECO:0000313" key="2">
    <source>
        <dbReference type="EMBL" id="KAK1258472.1"/>
    </source>
</evidence>